<keyword evidence="2" id="KW-1185">Reference proteome</keyword>
<evidence type="ECO:0000313" key="2">
    <source>
        <dbReference type="Proteomes" id="UP000247702"/>
    </source>
</evidence>
<sequence length="73" mass="8376">MRFNSKIIRSSNVSLISILRLFSLVLKVVSRSLVKIINEISHCVSPLWSIFYVRSIKGRTQNGLYNMLVTTYA</sequence>
<dbReference type="AlphaFoldDB" id="A0A2Z6RRX9"/>
<organism evidence="1 2">
    <name type="scientific">Rhizophagus clarus</name>
    <dbReference type="NCBI Taxonomy" id="94130"/>
    <lineage>
        <taxon>Eukaryota</taxon>
        <taxon>Fungi</taxon>
        <taxon>Fungi incertae sedis</taxon>
        <taxon>Mucoromycota</taxon>
        <taxon>Glomeromycotina</taxon>
        <taxon>Glomeromycetes</taxon>
        <taxon>Glomerales</taxon>
        <taxon>Glomeraceae</taxon>
        <taxon>Rhizophagus</taxon>
    </lineage>
</organism>
<comment type="caution">
    <text evidence="1">The sequence shown here is derived from an EMBL/GenBank/DDBJ whole genome shotgun (WGS) entry which is preliminary data.</text>
</comment>
<name>A0A2Z6RRX9_9GLOM</name>
<proteinExistence type="predicted"/>
<reference evidence="1 2" key="1">
    <citation type="submission" date="2017-11" db="EMBL/GenBank/DDBJ databases">
        <title>The genome of Rhizophagus clarus HR1 reveals common genetic basis of auxotrophy among arbuscular mycorrhizal fungi.</title>
        <authorList>
            <person name="Kobayashi Y."/>
        </authorList>
    </citation>
    <scope>NUCLEOTIDE SEQUENCE [LARGE SCALE GENOMIC DNA]</scope>
    <source>
        <strain evidence="1 2">HR1</strain>
    </source>
</reference>
<dbReference type="Proteomes" id="UP000247702">
    <property type="component" value="Unassembled WGS sequence"/>
</dbReference>
<accession>A0A2Z6RRX9</accession>
<evidence type="ECO:0000313" key="1">
    <source>
        <dbReference type="EMBL" id="GBC05696.1"/>
    </source>
</evidence>
<protein>
    <submittedName>
        <fullName evidence="1">Uncharacterized protein</fullName>
    </submittedName>
</protein>
<dbReference type="EMBL" id="BEXD01004024">
    <property type="protein sequence ID" value="GBC05696.1"/>
    <property type="molecule type" value="Genomic_DNA"/>
</dbReference>
<gene>
    <name evidence="1" type="ORF">RclHR1_06380007</name>
</gene>